<dbReference type="PANTHER" id="PTHR48081">
    <property type="entry name" value="AB HYDROLASE SUPERFAMILY PROTEIN C4A8.06C"/>
    <property type="match status" value="1"/>
</dbReference>
<dbReference type="EMBL" id="OW240917">
    <property type="protein sequence ID" value="CAH2302196.1"/>
    <property type="molecule type" value="Genomic_DNA"/>
</dbReference>
<evidence type="ECO:0000313" key="7">
    <source>
        <dbReference type="Proteomes" id="UP001295444"/>
    </source>
</evidence>
<gene>
    <name evidence="6" type="ORF">PECUL_23A024650</name>
</gene>
<evidence type="ECO:0000256" key="3">
    <source>
        <dbReference type="ARBA" id="ARBA00023079"/>
    </source>
</evidence>
<evidence type="ECO:0000313" key="6">
    <source>
        <dbReference type="EMBL" id="CAH2302196.1"/>
    </source>
</evidence>
<organism evidence="6 7">
    <name type="scientific">Pelobates cultripes</name>
    <name type="common">Western spadefoot toad</name>
    <dbReference type="NCBI Taxonomy" id="61616"/>
    <lineage>
        <taxon>Eukaryota</taxon>
        <taxon>Metazoa</taxon>
        <taxon>Chordata</taxon>
        <taxon>Craniata</taxon>
        <taxon>Vertebrata</taxon>
        <taxon>Euteleostomi</taxon>
        <taxon>Amphibia</taxon>
        <taxon>Batrachia</taxon>
        <taxon>Anura</taxon>
        <taxon>Pelobatoidea</taxon>
        <taxon>Pelobatidae</taxon>
        <taxon>Pelobates</taxon>
    </lineage>
</organism>
<dbReference type="Pfam" id="PF07859">
    <property type="entry name" value="Abhydrolase_3"/>
    <property type="match status" value="1"/>
</dbReference>
<dbReference type="PANTHER" id="PTHR48081:SF33">
    <property type="entry name" value="KYNURENINE FORMAMIDASE"/>
    <property type="match status" value="1"/>
</dbReference>
<feature type="domain" description="Alpha/beta hydrolase fold-3" evidence="5">
    <location>
        <begin position="106"/>
        <end position="294"/>
    </location>
</feature>
<dbReference type="GO" id="GO:0004061">
    <property type="term" value="F:arylformamidase activity"/>
    <property type="evidence" value="ECO:0007669"/>
    <property type="project" value="TreeGrafter"/>
</dbReference>
<dbReference type="Gene3D" id="3.40.50.1820">
    <property type="entry name" value="alpha/beta hydrolase"/>
    <property type="match status" value="1"/>
</dbReference>
<evidence type="ECO:0000256" key="1">
    <source>
        <dbReference type="ARBA" id="ARBA00022490"/>
    </source>
</evidence>
<dbReference type="SUPFAM" id="SSF53474">
    <property type="entry name" value="alpha/beta-Hydrolases"/>
    <property type="match status" value="1"/>
</dbReference>
<keyword evidence="4" id="KW-0539">Nucleus</keyword>
<evidence type="ECO:0000256" key="2">
    <source>
        <dbReference type="ARBA" id="ARBA00022801"/>
    </source>
</evidence>
<evidence type="ECO:0000259" key="5">
    <source>
        <dbReference type="Pfam" id="PF07859"/>
    </source>
</evidence>
<dbReference type="FunFam" id="3.40.50.1820:FF:000134">
    <property type="entry name" value="Kynurenine formamidase"/>
    <property type="match status" value="1"/>
</dbReference>
<dbReference type="GO" id="GO:0006569">
    <property type="term" value="P:L-tryptophan catabolic process"/>
    <property type="evidence" value="ECO:0007669"/>
    <property type="project" value="UniProtKB-KW"/>
</dbReference>
<proteinExistence type="predicted"/>
<keyword evidence="3" id="KW-0823">Tryptophan catabolism</keyword>
<dbReference type="Proteomes" id="UP001295444">
    <property type="component" value="Chromosome 06"/>
</dbReference>
<dbReference type="InterPro" id="IPR050300">
    <property type="entry name" value="GDXG_lipolytic_enzyme"/>
</dbReference>
<keyword evidence="7" id="KW-1185">Reference proteome</keyword>
<keyword evidence="2" id="KW-0378">Hydrolase</keyword>
<protein>
    <submittedName>
        <fullName evidence="6">Kynurenine formamidase isoform X1</fullName>
    </submittedName>
</protein>
<dbReference type="AlphaFoldDB" id="A0AAD1SMS9"/>
<name>A0AAD1SMS9_PELCU</name>
<accession>A0AAD1SMS9</accession>
<dbReference type="InterPro" id="IPR013094">
    <property type="entry name" value="AB_hydrolase_3"/>
</dbReference>
<dbReference type="InterPro" id="IPR029058">
    <property type="entry name" value="AB_hydrolase_fold"/>
</dbReference>
<evidence type="ECO:0000256" key="4">
    <source>
        <dbReference type="ARBA" id="ARBA00023242"/>
    </source>
</evidence>
<sequence>MARESWGALGREVRESLNAGQVLLLVCCAGLPVNSQELDHQYSPSHWSHRLDKDAVIEAHVRKTVEGTILSRTLAQTVLNIPYGESESQKLDLYLPKETPLGCKLLIYIHGGYWQFLSKEESGFMVPPLVSRGIAVMVMDYDIAPKGHMDLIVSQVRRSIVVTLTQYPQFTDVYLCGHSAGAQLVAMMLCTDWTKHHVSPKFKGAVLVSGVYDLVPIVHTYVNDALRMSWEVAERNSPIKLMACTKRHTGTCKIAIVVAEHDSPEFHRQSKDYFESLKAMDLSVCFKQIDDTDHFDVIERLLQEEYELTQMILEMITKLADQ</sequence>
<keyword evidence="1" id="KW-0963">Cytoplasm</keyword>
<reference evidence="6" key="1">
    <citation type="submission" date="2022-03" db="EMBL/GenBank/DDBJ databases">
        <authorList>
            <person name="Alioto T."/>
            <person name="Alioto T."/>
            <person name="Gomez Garrido J."/>
        </authorList>
    </citation>
    <scope>NUCLEOTIDE SEQUENCE</scope>
</reference>